<evidence type="ECO:0000313" key="1">
    <source>
        <dbReference type="EMBL" id="KAK3266478.1"/>
    </source>
</evidence>
<keyword evidence="2" id="KW-1185">Reference proteome</keyword>
<proteinExistence type="predicted"/>
<reference evidence="1 2" key="1">
    <citation type="journal article" date="2015" name="Genome Biol. Evol.">
        <title>Comparative Genomics of a Bacterivorous Green Alga Reveals Evolutionary Causalities and Consequences of Phago-Mixotrophic Mode of Nutrition.</title>
        <authorList>
            <person name="Burns J.A."/>
            <person name="Paasch A."/>
            <person name="Narechania A."/>
            <person name="Kim E."/>
        </authorList>
    </citation>
    <scope>NUCLEOTIDE SEQUENCE [LARGE SCALE GENOMIC DNA]</scope>
    <source>
        <strain evidence="1 2">PLY_AMNH</strain>
    </source>
</reference>
<protein>
    <submittedName>
        <fullName evidence="1">Uncharacterized protein</fullName>
    </submittedName>
</protein>
<dbReference type="AlphaFoldDB" id="A0AAE0KZF7"/>
<name>A0AAE0KZF7_9CHLO</name>
<accession>A0AAE0KZF7</accession>
<comment type="caution">
    <text evidence="1">The sequence shown here is derived from an EMBL/GenBank/DDBJ whole genome shotgun (WGS) entry which is preliminary data.</text>
</comment>
<dbReference type="Proteomes" id="UP001190700">
    <property type="component" value="Unassembled WGS sequence"/>
</dbReference>
<organism evidence="1 2">
    <name type="scientific">Cymbomonas tetramitiformis</name>
    <dbReference type="NCBI Taxonomy" id="36881"/>
    <lineage>
        <taxon>Eukaryota</taxon>
        <taxon>Viridiplantae</taxon>
        <taxon>Chlorophyta</taxon>
        <taxon>Pyramimonadophyceae</taxon>
        <taxon>Pyramimonadales</taxon>
        <taxon>Pyramimonadaceae</taxon>
        <taxon>Cymbomonas</taxon>
    </lineage>
</organism>
<sequence>MVGGKRGAVIQQGRAPKEKVELDEFMKDSAVKFPLELSHLPYWDEIRDYRIDLMHLIKNLGEHVGDTLTGADFDEKVGHWAGEFGIKPEWWATDDTGAYYTTENSPWQMPEVKTSTNRSRDGARTWSRDGAFPRDWGSGLWNMLKMNSESKSKRLKAREYLIMFVTGMLCTLATLPRDDDITNTFAASMGVLTAIIRKLVSHSVN</sequence>
<evidence type="ECO:0000313" key="2">
    <source>
        <dbReference type="Proteomes" id="UP001190700"/>
    </source>
</evidence>
<gene>
    <name evidence="1" type="ORF">CYMTET_24897</name>
</gene>
<dbReference type="EMBL" id="LGRX02013033">
    <property type="protein sequence ID" value="KAK3266478.1"/>
    <property type="molecule type" value="Genomic_DNA"/>
</dbReference>